<feature type="chain" id="PRO_5043141086" evidence="3">
    <location>
        <begin position="26"/>
        <end position="1047"/>
    </location>
</feature>
<keyword evidence="6" id="KW-1185">Reference proteome</keyword>
<feature type="signal peptide" evidence="3">
    <location>
        <begin position="1"/>
        <end position="25"/>
    </location>
</feature>
<feature type="compositionally biased region" description="Basic and acidic residues" evidence="2">
    <location>
        <begin position="154"/>
        <end position="175"/>
    </location>
</feature>
<reference evidence="7" key="1">
    <citation type="submission" date="2016-06" db="UniProtKB">
        <authorList>
            <consortium name="WormBaseParasite"/>
        </authorList>
    </citation>
    <scope>IDENTIFICATION</scope>
</reference>
<protein>
    <submittedName>
        <fullName evidence="7">Alpha-1-inhibitor 3</fullName>
    </submittedName>
</protein>
<dbReference type="InterPro" id="IPR050473">
    <property type="entry name" value="A2M/Complement_sys"/>
</dbReference>
<evidence type="ECO:0000313" key="7">
    <source>
        <dbReference type="WBParaSite" id="SSLN_0000150601-mRNA-1"/>
    </source>
</evidence>
<evidence type="ECO:0000256" key="1">
    <source>
        <dbReference type="PROSITE-ProRule" id="PRU00076"/>
    </source>
</evidence>
<feature type="domain" description="EGF-like" evidence="4">
    <location>
        <begin position="722"/>
        <end position="755"/>
    </location>
</feature>
<feature type="disulfide bond" evidence="1">
    <location>
        <begin position="745"/>
        <end position="754"/>
    </location>
</feature>
<comment type="caution">
    <text evidence="1">Lacks conserved residue(s) required for the propagation of feature annotation.</text>
</comment>
<evidence type="ECO:0000313" key="5">
    <source>
        <dbReference type="EMBL" id="VDL87803.1"/>
    </source>
</evidence>
<dbReference type="PANTHER" id="PTHR11412:SF171">
    <property type="entry name" value="PREGNANCY ZONE PROTEIN-LIKE PROTEIN"/>
    <property type="match status" value="1"/>
</dbReference>
<evidence type="ECO:0000259" key="4">
    <source>
        <dbReference type="PROSITE" id="PS50026"/>
    </source>
</evidence>
<keyword evidence="3" id="KW-0732">Signal</keyword>
<dbReference type="AlphaFoldDB" id="A0A183SB52"/>
<accession>A0A183SB52</accession>
<dbReference type="Gene3D" id="2.10.25.10">
    <property type="entry name" value="Laminin"/>
    <property type="match status" value="2"/>
</dbReference>
<dbReference type="OrthoDB" id="6277518at2759"/>
<dbReference type="Gene3D" id="2.60.40.1940">
    <property type="match status" value="1"/>
</dbReference>
<dbReference type="Pfam" id="PF17791">
    <property type="entry name" value="MG3"/>
    <property type="match status" value="1"/>
</dbReference>
<keyword evidence="1" id="KW-0245">EGF-like domain</keyword>
<dbReference type="PROSITE" id="PS00022">
    <property type="entry name" value="EGF_1"/>
    <property type="match status" value="2"/>
</dbReference>
<dbReference type="Gene3D" id="2.60.40.1930">
    <property type="match status" value="1"/>
</dbReference>
<feature type="region of interest" description="Disordered" evidence="2">
    <location>
        <begin position="133"/>
        <end position="187"/>
    </location>
</feature>
<dbReference type="PANTHER" id="PTHR11412">
    <property type="entry name" value="MACROGLOBULIN / COMPLEMENT"/>
    <property type="match status" value="1"/>
</dbReference>
<sequence>MAEHDFPLGRVALCLLSTLSLSVSGLIYQESYLDANYDPNNAVTITIPRTLLPDVPNRLQLRSAHPLSTLRIDSYVYGPNFSPMNQSYRLTSKRSADGLYTAEVDFHPPFVTEEGGAINLNITYEYCRQNEGGRRYRQHRDKYDANDREEEKEEITRSARDHHDDDHGSRAAERKDRRRYHTSTCGEPKRKSQVIYASFVRKFIVILGESDKPIYRPGEAIRFRFIALNSRQLQPTTEKLRWPKFLVDRRDYMNPKLVKISEEERRRHEMPLEFDVIYIEDPSGNRVKEWKNVPQTTAFNLSFPLLPDASEGAWRLVANVFTSSQTLEVDVKNYVLPRFLASIQVPAEVDINAETTRFNVCATYTNGNSFQGHYDAQICICSEQTLRQQQNLGTPFDNNMCLSESDAKTPGGRCIRVAGSLSGTPENAGCVTANVTVKSLLNDVQGRYGWGHQAGFIVTVSEADTGSAVTQFGQANIRHFQAPKLSLEIDSSYRPGLPIYGKVRLTEMRTVTRGPSVTVNITVIEIHNPCGPWFREGNILNPNVYFKQVMLNSDGIAFFVLPPIKSVKDLEVNVDIIRDELTVTPTTTTSSPFLQHRMGPFWAPPLKDANFHTFESLRRWKSLGKLALKIRSINGNSPVTCPGRINLSIMANAPMAGKTLFLEYVSRGVPTQRSAVLQPASSGYVCADEDSDLGHFTCNAGFKPGDVGEISCLAGWTGENCLTPHCSETQCGKGGLCVAPGRCVCKKGWTGERCENCVPRQGCLHGRCVQGDDCICEAGYTGYLCNEAVVDYENLGSTNIFSKVTEKPSSQEGLDVTASNGKGSEVRRTIFMHEATLEMDSTFGPKLSAVAYVNHIDASLPGGYELISDHLKIENLKLCSTPAIFESRLKSLDETNLDKHSVMPGEGVRMQLKVPTTGSSDTSGVENSCIVRLVDTSLKNFGKFQETLIDLNKYTDVIQKDRLAYNMDYFIDSTRAAFDAIGLEFRHTGPFRKSIEERIVCPMFSVNAGEVLHYNVKDRATSFEATSKPRLRDFFPEVWLFDHVKLD</sequence>
<proteinExistence type="predicted"/>
<dbReference type="PROSITE" id="PS50026">
    <property type="entry name" value="EGF_3"/>
    <property type="match status" value="1"/>
</dbReference>
<dbReference type="STRING" id="70667.A0A183SB52"/>
<dbReference type="InterPro" id="IPR000742">
    <property type="entry name" value="EGF"/>
</dbReference>
<dbReference type="SMART" id="SM00181">
    <property type="entry name" value="EGF"/>
    <property type="match status" value="2"/>
</dbReference>
<dbReference type="PROSITE" id="PS01186">
    <property type="entry name" value="EGF_2"/>
    <property type="match status" value="1"/>
</dbReference>
<dbReference type="CDD" id="cd00054">
    <property type="entry name" value="EGF_CA"/>
    <property type="match status" value="1"/>
</dbReference>
<name>A0A183SB52_SCHSO</name>
<organism evidence="7">
    <name type="scientific">Schistocephalus solidus</name>
    <name type="common">Tapeworm</name>
    <dbReference type="NCBI Taxonomy" id="70667"/>
    <lineage>
        <taxon>Eukaryota</taxon>
        <taxon>Metazoa</taxon>
        <taxon>Spiralia</taxon>
        <taxon>Lophotrochozoa</taxon>
        <taxon>Platyhelminthes</taxon>
        <taxon>Cestoda</taxon>
        <taxon>Eucestoda</taxon>
        <taxon>Diphyllobothriidea</taxon>
        <taxon>Diphyllobothriidae</taxon>
        <taxon>Schistocephalus</taxon>
    </lineage>
</organism>
<dbReference type="Proteomes" id="UP000275846">
    <property type="component" value="Unassembled WGS sequence"/>
</dbReference>
<gene>
    <name evidence="5" type="ORF">SSLN_LOCUS1450</name>
</gene>
<dbReference type="EMBL" id="UYSU01003180">
    <property type="protein sequence ID" value="VDL87803.1"/>
    <property type="molecule type" value="Genomic_DNA"/>
</dbReference>
<evidence type="ECO:0000256" key="3">
    <source>
        <dbReference type="SAM" id="SignalP"/>
    </source>
</evidence>
<evidence type="ECO:0000256" key="2">
    <source>
        <dbReference type="SAM" id="MobiDB-lite"/>
    </source>
</evidence>
<evidence type="ECO:0000313" key="6">
    <source>
        <dbReference type="Proteomes" id="UP000275846"/>
    </source>
</evidence>
<dbReference type="InterPro" id="IPR041555">
    <property type="entry name" value="MG3"/>
</dbReference>
<reference evidence="5 6" key="2">
    <citation type="submission" date="2018-11" db="EMBL/GenBank/DDBJ databases">
        <authorList>
            <consortium name="Pathogen Informatics"/>
        </authorList>
    </citation>
    <scope>NUCLEOTIDE SEQUENCE [LARGE SCALE GENOMIC DNA]</scope>
    <source>
        <strain evidence="5 6">NST_G2</strain>
    </source>
</reference>
<keyword evidence="1" id="KW-1015">Disulfide bond</keyword>
<dbReference type="WBParaSite" id="SSLN_0000150601-mRNA-1">
    <property type="protein sequence ID" value="SSLN_0000150601-mRNA-1"/>
    <property type="gene ID" value="SSLN_0000150601"/>
</dbReference>